<sequence length="234" mass="25895">MGNLTKKQLEALVDDLRKDIETLYIAQTQLDEDLEAANGTILEQREALTAAEEAIAAARTHVLTVEAERDQVQVQLHQAQQNLAAAPPAAEAPAVNAGLPDIPRPNGNGWSIREAMDLDRVDYAEIQRTVRSLVIRSQLDWTDDFRRQDADKLATMFRAARKSHPVLRRYINNWATAAIARQYMQNKRKHAYKQGYIKKKPNAADQSNQRRPDEDDSMGGAAAGLGQGAGTAAV</sequence>
<evidence type="ECO:0000313" key="3">
    <source>
        <dbReference type="EMBL" id="OJT08401.1"/>
    </source>
</evidence>
<keyword evidence="1" id="KW-0175">Coiled coil</keyword>
<dbReference type="OrthoDB" id="3266957at2759"/>
<comment type="caution">
    <text evidence="3">The sequence shown here is derived from an EMBL/GenBank/DDBJ whole genome shotgun (WGS) entry which is preliminary data.</text>
</comment>
<evidence type="ECO:0000256" key="1">
    <source>
        <dbReference type="SAM" id="Coils"/>
    </source>
</evidence>
<organism evidence="3 4">
    <name type="scientific">Trametes pubescens</name>
    <name type="common">White-rot fungus</name>
    <dbReference type="NCBI Taxonomy" id="154538"/>
    <lineage>
        <taxon>Eukaryota</taxon>
        <taxon>Fungi</taxon>
        <taxon>Dikarya</taxon>
        <taxon>Basidiomycota</taxon>
        <taxon>Agaricomycotina</taxon>
        <taxon>Agaricomycetes</taxon>
        <taxon>Polyporales</taxon>
        <taxon>Polyporaceae</taxon>
        <taxon>Trametes</taxon>
    </lineage>
</organism>
<evidence type="ECO:0000313" key="4">
    <source>
        <dbReference type="Proteomes" id="UP000184267"/>
    </source>
</evidence>
<gene>
    <name evidence="3" type="ORF">TRAPUB_689</name>
</gene>
<evidence type="ECO:0000256" key="2">
    <source>
        <dbReference type="SAM" id="MobiDB-lite"/>
    </source>
</evidence>
<dbReference type="STRING" id="154538.A0A1M2VLA5"/>
<feature type="compositionally biased region" description="Gly residues" evidence="2">
    <location>
        <begin position="221"/>
        <end position="234"/>
    </location>
</feature>
<dbReference type="AlphaFoldDB" id="A0A1M2VLA5"/>
<feature type="coiled-coil region" evidence="1">
    <location>
        <begin position="6"/>
        <end position="82"/>
    </location>
</feature>
<keyword evidence="4" id="KW-1185">Reference proteome</keyword>
<accession>A0A1M2VLA5</accession>
<reference evidence="3 4" key="1">
    <citation type="submission" date="2016-10" db="EMBL/GenBank/DDBJ databases">
        <title>Genome sequence of the basidiomycete white-rot fungus Trametes pubescens.</title>
        <authorList>
            <person name="Makela M.R."/>
            <person name="Granchi Z."/>
            <person name="Peng M."/>
            <person name="De Vries R.P."/>
            <person name="Grigoriev I."/>
            <person name="Riley R."/>
            <person name="Hilden K."/>
        </authorList>
    </citation>
    <scope>NUCLEOTIDE SEQUENCE [LARGE SCALE GENOMIC DNA]</scope>
    <source>
        <strain evidence="3 4">FBCC735</strain>
    </source>
</reference>
<feature type="region of interest" description="Disordered" evidence="2">
    <location>
        <begin position="195"/>
        <end position="234"/>
    </location>
</feature>
<proteinExistence type="predicted"/>
<dbReference type="Proteomes" id="UP000184267">
    <property type="component" value="Unassembled WGS sequence"/>
</dbReference>
<protein>
    <submittedName>
        <fullName evidence="3">Uncharacterized protein</fullName>
    </submittedName>
</protein>
<dbReference type="OMA" id="WSIREAM"/>
<dbReference type="EMBL" id="MNAD01001043">
    <property type="protein sequence ID" value="OJT08401.1"/>
    <property type="molecule type" value="Genomic_DNA"/>
</dbReference>
<name>A0A1M2VLA5_TRAPU</name>